<keyword evidence="1" id="KW-0472">Membrane</keyword>
<evidence type="ECO:0000313" key="2">
    <source>
        <dbReference type="EMBL" id="MCR2044677.1"/>
    </source>
</evidence>
<feature type="transmembrane region" description="Helical" evidence="1">
    <location>
        <begin position="149"/>
        <end position="169"/>
    </location>
</feature>
<name>A0A9X2MGK4_9FIRM</name>
<keyword evidence="1" id="KW-0812">Transmembrane</keyword>
<dbReference type="InterPro" id="IPR010787">
    <property type="entry name" value="DUF1385"/>
</dbReference>
<dbReference type="PANTHER" id="PTHR42867">
    <property type="entry name" value="MEMBRANE PROTEIN-RELATED"/>
    <property type="match status" value="1"/>
</dbReference>
<evidence type="ECO:0000313" key="3">
    <source>
        <dbReference type="Proteomes" id="UP001142078"/>
    </source>
</evidence>
<dbReference type="AlphaFoldDB" id="A0A9X2MGK4"/>
<accession>A0A9X2MGK4</accession>
<feature type="transmembrane region" description="Helical" evidence="1">
    <location>
        <begin position="115"/>
        <end position="137"/>
    </location>
</feature>
<dbReference type="Pfam" id="PF07136">
    <property type="entry name" value="DUF1385"/>
    <property type="match status" value="1"/>
</dbReference>
<keyword evidence="1" id="KW-1133">Transmembrane helix</keyword>
<reference evidence="2" key="1">
    <citation type="submission" date="2022-07" db="EMBL/GenBank/DDBJ databases">
        <title>Enhanced cultured diversity of the mouse gut microbiota enables custom-made synthetic communities.</title>
        <authorList>
            <person name="Afrizal A."/>
        </authorList>
    </citation>
    <scope>NUCLEOTIDE SEQUENCE</scope>
    <source>
        <strain evidence="2">DSM 29482</strain>
    </source>
</reference>
<dbReference type="EMBL" id="JANJZL010000008">
    <property type="protein sequence ID" value="MCR2044677.1"/>
    <property type="molecule type" value="Genomic_DNA"/>
</dbReference>
<dbReference type="RefSeq" id="WP_257490553.1">
    <property type="nucleotide sequence ID" value="NZ_JANJZL010000008.1"/>
</dbReference>
<dbReference type="Proteomes" id="UP001142078">
    <property type="component" value="Unassembled WGS sequence"/>
</dbReference>
<dbReference type="PANTHER" id="PTHR42867:SF1">
    <property type="entry name" value="MEMBRANE PROTEIN-RELATED"/>
    <property type="match status" value="1"/>
</dbReference>
<sequence>MKIKDIKRIPKHMTTIGGQAVIEGVMMKGPKDIAIAIRKPDNEIEIKKEKIDNIASRNKLFKLPFIRGIVGLVEAMIVGTKTLMYSAEFYEEDIEDESESFFEKVFKDKSETAEIIFSLLFSLLIVIVVFMAGPMFLTSLVKKTVKSPIVLNLIEGLIRIIFFLIYVIIISKIEDVGRVFEYHGAEHKTIHCYENEEELTVENVKKYPILHPRCGTSFLFMVMIVSVLVLSLFGWPNPVKRFLIRLLMLPIIAGISYEINKIIGRSNGIFAYILSYPGLMLQKIATVREPDDEQIEVAIEALKGVLVKDKEDDLWK</sequence>
<comment type="caution">
    <text evidence="2">The sequence shown here is derived from an EMBL/GenBank/DDBJ whole genome shotgun (WGS) entry which is preliminary data.</text>
</comment>
<feature type="transmembrane region" description="Helical" evidence="1">
    <location>
        <begin position="215"/>
        <end position="236"/>
    </location>
</feature>
<protein>
    <submittedName>
        <fullName evidence="2">DUF1385 domain-containing protein</fullName>
    </submittedName>
</protein>
<keyword evidence="3" id="KW-1185">Reference proteome</keyword>
<gene>
    <name evidence="2" type="ORF">NSA23_11225</name>
</gene>
<proteinExistence type="predicted"/>
<evidence type="ECO:0000256" key="1">
    <source>
        <dbReference type="SAM" id="Phobius"/>
    </source>
</evidence>
<organism evidence="2 3">
    <name type="scientific">Anaerosalibacter massiliensis</name>
    <dbReference type="NCBI Taxonomy" id="1347392"/>
    <lineage>
        <taxon>Bacteria</taxon>
        <taxon>Bacillati</taxon>
        <taxon>Bacillota</taxon>
        <taxon>Tissierellia</taxon>
        <taxon>Tissierellales</taxon>
        <taxon>Sporanaerobacteraceae</taxon>
        <taxon>Anaerosalibacter</taxon>
    </lineage>
</organism>